<dbReference type="EMBL" id="VANS01000009">
    <property type="protein sequence ID" value="TMM49373.1"/>
    <property type="molecule type" value="Genomic_DNA"/>
</dbReference>
<name>A0A5S3P7L2_9RHOB</name>
<accession>A0A5S3P7L2</accession>
<gene>
    <name evidence="1" type="ORF">FDT80_18200</name>
</gene>
<sequence length="106" mass="10941">MHITLFPTRLETELTLHRAGETLTINGKVCDFSHVAEGASLPSGTFGCDHLVSEVTRINGVLRLAVILPHAADAPGETLFPAALALTEDGPVALPPFTGSGVPSAG</sequence>
<dbReference type="OrthoDB" id="8373799at2"/>
<evidence type="ECO:0000313" key="2">
    <source>
        <dbReference type="Proteomes" id="UP000309550"/>
    </source>
</evidence>
<proteinExistence type="predicted"/>
<dbReference type="RefSeq" id="WP_138663761.1">
    <property type="nucleotide sequence ID" value="NZ_VANS01000009.1"/>
</dbReference>
<protein>
    <submittedName>
        <fullName evidence="1">Uncharacterized protein</fullName>
    </submittedName>
</protein>
<keyword evidence="2" id="KW-1185">Reference proteome</keyword>
<dbReference type="Proteomes" id="UP000309550">
    <property type="component" value="Unassembled WGS sequence"/>
</dbReference>
<comment type="caution">
    <text evidence="1">The sequence shown here is derived from an EMBL/GenBank/DDBJ whole genome shotgun (WGS) entry which is preliminary data.</text>
</comment>
<reference evidence="1 2" key="1">
    <citation type="submission" date="2019-05" db="EMBL/GenBank/DDBJ databases">
        <title>Sulfitobacter sabulilitoris sp. nov., isolated from a marine sand.</title>
        <authorList>
            <person name="Yoon J.-H."/>
        </authorList>
    </citation>
    <scope>NUCLEOTIDE SEQUENCE [LARGE SCALE GENOMIC DNA]</scope>
    <source>
        <strain evidence="1 2">HSMS-29</strain>
    </source>
</reference>
<dbReference type="AlphaFoldDB" id="A0A5S3P7L2"/>
<evidence type="ECO:0000313" key="1">
    <source>
        <dbReference type="EMBL" id="TMM49373.1"/>
    </source>
</evidence>
<organism evidence="1 2">
    <name type="scientific">Sulfitobacter sabulilitoris</name>
    <dbReference type="NCBI Taxonomy" id="2562655"/>
    <lineage>
        <taxon>Bacteria</taxon>
        <taxon>Pseudomonadati</taxon>
        <taxon>Pseudomonadota</taxon>
        <taxon>Alphaproteobacteria</taxon>
        <taxon>Rhodobacterales</taxon>
        <taxon>Roseobacteraceae</taxon>
        <taxon>Sulfitobacter</taxon>
    </lineage>
</organism>